<dbReference type="EMBL" id="CP124685">
    <property type="protein sequence ID" value="WGX74866.1"/>
    <property type="molecule type" value="Genomic_DNA"/>
</dbReference>
<sequence>MQINQEVKRASCKLVVTLNNLIDSSFVDTHNRVVEKFVTDNYNVIINVHEKKRKKRYADFNTFEREEVYQEGKEYGDYLVNRFFIKGEVCHE</sequence>
<evidence type="ECO:0000313" key="2">
    <source>
        <dbReference type="Proteomes" id="UP001239169"/>
    </source>
</evidence>
<proteinExistence type="predicted"/>
<protein>
    <submittedName>
        <fullName evidence="1">Uncharacterized protein</fullName>
    </submittedName>
</protein>
<dbReference type="Proteomes" id="UP001239169">
    <property type="component" value="Chromosome"/>
</dbReference>
<name>A0ABY8R2C9_PARBF</name>
<keyword evidence="2" id="KW-1185">Reference proteome</keyword>
<organism evidence="1 2">
    <name type="scientific">Paraclostridium bifermentans</name>
    <name type="common">Clostridium bifermentans</name>
    <dbReference type="NCBI Taxonomy" id="1490"/>
    <lineage>
        <taxon>Bacteria</taxon>
        <taxon>Bacillati</taxon>
        <taxon>Bacillota</taxon>
        <taxon>Clostridia</taxon>
        <taxon>Peptostreptococcales</taxon>
        <taxon>Peptostreptococcaceae</taxon>
        <taxon>Paraclostridium</taxon>
    </lineage>
</organism>
<accession>A0ABY8R2C9</accession>
<gene>
    <name evidence="1" type="ORF">QJS64_12090</name>
</gene>
<evidence type="ECO:0000313" key="1">
    <source>
        <dbReference type="EMBL" id="WGX74866.1"/>
    </source>
</evidence>
<reference evidence="1 2" key="1">
    <citation type="submission" date="2023-04" db="EMBL/GenBank/DDBJ databases">
        <title>Bacteria Genome Submission.</title>
        <authorList>
            <person name="Isaac P."/>
        </authorList>
    </citation>
    <scope>NUCLEOTIDE SEQUENCE [LARGE SCALE GENOMIC DNA]</scope>
    <source>
        <strain evidence="1 2">SampleS7P1</strain>
    </source>
</reference>